<proteinExistence type="predicted"/>
<gene>
    <name evidence="1" type="ORF">WH47_02779</name>
</gene>
<keyword evidence="2" id="KW-1185">Reference proteome</keyword>
<name>A0A0L7QXD6_9HYME</name>
<sequence>MQMNVKQLFGTFRKMRQTNVSTRVIKREPQVHEWSNLSDGQEICTYMIELENGGVQ</sequence>
<evidence type="ECO:0000313" key="1">
    <source>
        <dbReference type="EMBL" id="KOC63270.1"/>
    </source>
</evidence>
<reference evidence="1 2" key="1">
    <citation type="submission" date="2015-07" db="EMBL/GenBank/DDBJ databases">
        <title>The genome of Habropoda laboriosa.</title>
        <authorList>
            <person name="Pan H."/>
            <person name="Kapheim K."/>
        </authorList>
    </citation>
    <scope>NUCLEOTIDE SEQUENCE [LARGE SCALE GENOMIC DNA]</scope>
    <source>
        <strain evidence="1">0110345459</strain>
    </source>
</reference>
<accession>A0A0L7QXD6</accession>
<dbReference type="AlphaFoldDB" id="A0A0L7QXD6"/>
<dbReference type="EMBL" id="KQ414705">
    <property type="protein sequence ID" value="KOC63270.1"/>
    <property type="molecule type" value="Genomic_DNA"/>
</dbReference>
<organism evidence="1 2">
    <name type="scientific">Habropoda laboriosa</name>
    <dbReference type="NCBI Taxonomy" id="597456"/>
    <lineage>
        <taxon>Eukaryota</taxon>
        <taxon>Metazoa</taxon>
        <taxon>Ecdysozoa</taxon>
        <taxon>Arthropoda</taxon>
        <taxon>Hexapoda</taxon>
        <taxon>Insecta</taxon>
        <taxon>Pterygota</taxon>
        <taxon>Neoptera</taxon>
        <taxon>Endopterygota</taxon>
        <taxon>Hymenoptera</taxon>
        <taxon>Apocrita</taxon>
        <taxon>Aculeata</taxon>
        <taxon>Apoidea</taxon>
        <taxon>Anthophila</taxon>
        <taxon>Apidae</taxon>
        <taxon>Habropoda</taxon>
    </lineage>
</organism>
<dbReference type="Proteomes" id="UP000053825">
    <property type="component" value="Unassembled WGS sequence"/>
</dbReference>
<protein>
    <submittedName>
        <fullName evidence="1">Uncharacterized protein</fullName>
    </submittedName>
</protein>
<evidence type="ECO:0000313" key="2">
    <source>
        <dbReference type="Proteomes" id="UP000053825"/>
    </source>
</evidence>